<dbReference type="GO" id="GO:0005840">
    <property type="term" value="C:ribosome"/>
    <property type="evidence" value="ECO:0007669"/>
    <property type="project" value="InterPro"/>
</dbReference>
<feature type="domain" description="RimM N-terminal" evidence="6">
    <location>
        <begin position="8"/>
        <end position="90"/>
    </location>
</feature>
<keyword evidence="4 5" id="KW-0143">Chaperone</keyword>
<dbReference type="PANTHER" id="PTHR33692">
    <property type="entry name" value="RIBOSOME MATURATION FACTOR RIMM"/>
    <property type="match status" value="1"/>
</dbReference>
<keyword evidence="2 5" id="KW-0690">Ribosome biogenesis</keyword>
<evidence type="ECO:0000256" key="3">
    <source>
        <dbReference type="ARBA" id="ARBA00022552"/>
    </source>
</evidence>
<dbReference type="InterPro" id="IPR009000">
    <property type="entry name" value="Transl_B-barrel_sf"/>
</dbReference>
<dbReference type="InterPro" id="IPR011033">
    <property type="entry name" value="PRC_barrel-like_sf"/>
</dbReference>
<dbReference type="Pfam" id="PF01782">
    <property type="entry name" value="RimM"/>
    <property type="match status" value="1"/>
</dbReference>
<accession>A0A3D8PX46</accession>
<comment type="caution">
    <text evidence="8">The sequence shown here is derived from an EMBL/GenBank/DDBJ whole genome shotgun (WGS) entry which is preliminary data.</text>
</comment>
<dbReference type="SUPFAM" id="SSF50346">
    <property type="entry name" value="PRC-barrel domain"/>
    <property type="match status" value="1"/>
</dbReference>
<comment type="function">
    <text evidence="5">An accessory protein needed during the final step in the assembly of 30S ribosomal subunit, possibly for assembly of the head region. Essential for efficient processing of 16S rRNA. May be needed both before and after RbfA during the maturation of 16S rRNA. It has affinity for free ribosomal 30S subunits but not for 70S ribosomes.</text>
</comment>
<evidence type="ECO:0000259" key="7">
    <source>
        <dbReference type="Pfam" id="PF24986"/>
    </source>
</evidence>
<evidence type="ECO:0000256" key="5">
    <source>
        <dbReference type="HAMAP-Rule" id="MF_00014"/>
    </source>
</evidence>
<proteinExistence type="inferred from homology"/>
<dbReference type="GO" id="GO:0043022">
    <property type="term" value="F:ribosome binding"/>
    <property type="evidence" value="ECO:0007669"/>
    <property type="project" value="InterPro"/>
</dbReference>
<comment type="subcellular location">
    <subcellularLocation>
        <location evidence="5">Cytoplasm</location>
    </subcellularLocation>
</comment>
<comment type="subunit">
    <text evidence="5">Binds ribosomal protein uS19.</text>
</comment>
<dbReference type="RefSeq" id="WP_115772541.1">
    <property type="nucleotide sequence ID" value="NZ_PIOC01000012.1"/>
</dbReference>
<dbReference type="AlphaFoldDB" id="A0A3D8PX46"/>
<gene>
    <name evidence="5" type="primary">rimM</name>
    <name evidence="8" type="ORF">CWR48_06995</name>
</gene>
<dbReference type="NCBIfam" id="TIGR02273">
    <property type="entry name" value="16S_RimM"/>
    <property type="match status" value="1"/>
</dbReference>
<keyword evidence="3 5" id="KW-0698">rRNA processing</keyword>
<sequence length="171" mass="19695">MTEKMFNIGKIINTHGIRGEVKVHRITDFEERFVVGEMVYLAKEDGIPLKLIIDGHRLHKGFDLIHFEGYNNINDVEHFKGSELQITEDQQKELDEHEYYYHEIIGCEVHTTSGDKLGVIKEILSPGANDVWVVKQEKGKDLLIPYIEEVVKEIEVEAKKIVIEPLEGLLD</sequence>
<evidence type="ECO:0000313" key="8">
    <source>
        <dbReference type="EMBL" id="RDW19465.1"/>
    </source>
</evidence>
<comment type="similarity">
    <text evidence="5">Belongs to the RimM family.</text>
</comment>
<feature type="domain" description="Ribosome maturation factor RimM PRC barrel" evidence="7">
    <location>
        <begin position="102"/>
        <end position="169"/>
    </location>
</feature>
<dbReference type="Pfam" id="PF24986">
    <property type="entry name" value="PRC_RimM"/>
    <property type="match status" value="1"/>
</dbReference>
<reference evidence="9" key="1">
    <citation type="submission" date="2017-11" db="EMBL/GenBank/DDBJ databases">
        <authorList>
            <person name="Zhu W."/>
        </authorList>
    </citation>
    <scope>NUCLEOTIDE SEQUENCE [LARGE SCALE GENOMIC DNA]</scope>
    <source>
        <strain evidence="9">CAU 1183</strain>
    </source>
</reference>
<evidence type="ECO:0000259" key="6">
    <source>
        <dbReference type="Pfam" id="PF01782"/>
    </source>
</evidence>
<dbReference type="InterPro" id="IPR056792">
    <property type="entry name" value="PRC_RimM"/>
</dbReference>
<dbReference type="EMBL" id="PIOC01000012">
    <property type="protein sequence ID" value="RDW19465.1"/>
    <property type="molecule type" value="Genomic_DNA"/>
</dbReference>
<protein>
    <recommendedName>
        <fullName evidence="5">Ribosome maturation factor RimM</fullName>
    </recommendedName>
</protein>
<dbReference type="Gene3D" id="2.30.30.240">
    <property type="entry name" value="PRC-barrel domain"/>
    <property type="match status" value="1"/>
</dbReference>
<dbReference type="PANTHER" id="PTHR33692:SF1">
    <property type="entry name" value="RIBOSOME MATURATION FACTOR RIMM"/>
    <property type="match status" value="1"/>
</dbReference>
<evidence type="ECO:0000256" key="2">
    <source>
        <dbReference type="ARBA" id="ARBA00022517"/>
    </source>
</evidence>
<keyword evidence="9" id="KW-1185">Reference proteome</keyword>
<dbReference type="SUPFAM" id="SSF50447">
    <property type="entry name" value="Translation proteins"/>
    <property type="match status" value="1"/>
</dbReference>
<dbReference type="InterPro" id="IPR002676">
    <property type="entry name" value="RimM_N"/>
</dbReference>
<dbReference type="OrthoDB" id="9810331at2"/>
<keyword evidence="1 5" id="KW-0963">Cytoplasm</keyword>
<dbReference type="HAMAP" id="MF_00014">
    <property type="entry name" value="Ribosome_mat_RimM"/>
    <property type="match status" value="1"/>
</dbReference>
<dbReference type="Gene3D" id="2.40.30.60">
    <property type="entry name" value="RimM"/>
    <property type="match status" value="1"/>
</dbReference>
<dbReference type="InterPro" id="IPR011961">
    <property type="entry name" value="RimM"/>
</dbReference>
<organism evidence="8 9">
    <name type="scientific">Oceanobacillus arenosus</name>
    <dbReference type="NCBI Taxonomy" id="1229153"/>
    <lineage>
        <taxon>Bacteria</taxon>
        <taxon>Bacillati</taxon>
        <taxon>Bacillota</taxon>
        <taxon>Bacilli</taxon>
        <taxon>Bacillales</taxon>
        <taxon>Bacillaceae</taxon>
        <taxon>Oceanobacillus</taxon>
    </lineage>
</organism>
<dbReference type="Proteomes" id="UP000257143">
    <property type="component" value="Unassembled WGS sequence"/>
</dbReference>
<dbReference type="GO" id="GO:0006364">
    <property type="term" value="P:rRNA processing"/>
    <property type="evidence" value="ECO:0007669"/>
    <property type="project" value="UniProtKB-UniRule"/>
</dbReference>
<evidence type="ECO:0000256" key="1">
    <source>
        <dbReference type="ARBA" id="ARBA00022490"/>
    </source>
</evidence>
<dbReference type="GO" id="GO:0042274">
    <property type="term" value="P:ribosomal small subunit biogenesis"/>
    <property type="evidence" value="ECO:0007669"/>
    <property type="project" value="UniProtKB-UniRule"/>
</dbReference>
<comment type="domain">
    <text evidence="5">The PRC barrel domain binds ribosomal protein uS19.</text>
</comment>
<name>A0A3D8PX46_9BACI</name>
<dbReference type="InterPro" id="IPR036976">
    <property type="entry name" value="RimM_N_sf"/>
</dbReference>
<evidence type="ECO:0000313" key="9">
    <source>
        <dbReference type="Proteomes" id="UP000257143"/>
    </source>
</evidence>
<evidence type="ECO:0000256" key="4">
    <source>
        <dbReference type="ARBA" id="ARBA00023186"/>
    </source>
</evidence>
<dbReference type="GO" id="GO:0005737">
    <property type="term" value="C:cytoplasm"/>
    <property type="evidence" value="ECO:0007669"/>
    <property type="project" value="UniProtKB-SubCell"/>
</dbReference>